<keyword evidence="2" id="KW-1185">Reference proteome</keyword>
<comment type="caution">
    <text evidence="1">The sequence shown here is derived from an EMBL/GenBank/DDBJ whole genome shotgun (WGS) entry which is preliminary data.</text>
</comment>
<keyword evidence="1" id="KW-0328">Glycosyltransferase</keyword>
<protein>
    <submittedName>
        <fullName evidence="1">Glycosyltransferase</fullName>
        <ecNumber evidence="1">2.4.-.-</ecNumber>
    </submittedName>
</protein>
<dbReference type="Gene3D" id="1.25.40.10">
    <property type="entry name" value="Tetratricopeptide repeat domain"/>
    <property type="match status" value="1"/>
</dbReference>
<dbReference type="PANTHER" id="PTHR12526:SF636">
    <property type="entry name" value="BLL3647 PROTEIN"/>
    <property type="match status" value="1"/>
</dbReference>
<name>A0A940MS90_9RHOB</name>
<dbReference type="EC" id="2.4.-.-" evidence="1"/>
<dbReference type="Gene3D" id="3.40.50.2000">
    <property type="entry name" value="Glycogen Phosphorylase B"/>
    <property type="match status" value="2"/>
</dbReference>
<dbReference type="Pfam" id="PF13692">
    <property type="entry name" value="Glyco_trans_1_4"/>
    <property type="match status" value="1"/>
</dbReference>
<proteinExistence type="predicted"/>
<evidence type="ECO:0000313" key="2">
    <source>
        <dbReference type="Proteomes" id="UP000675940"/>
    </source>
</evidence>
<dbReference type="Proteomes" id="UP000675940">
    <property type="component" value="Unassembled WGS sequence"/>
</dbReference>
<keyword evidence="1" id="KW-0808">Transferase</keyword>
<sequence length="755" mass="81394">MPDSTPAPDFARLRRTLVELCGRDAYLDALLALEDSGLAVAEAPELWHYLERQLTEGRADRLARVVRARLAEAGSYSTQAALADAQAALDHGDPHRAETILRAVFGSDDLPPPVARVMARALAGTGHPEALLHLDRLSDGDSDMALLKVDTLRAEDRLLEAQAHCELFARQFGGDARFQVRLARMAVGLGRWDEALRVWETLCATPGFPRSVALANRIRLLARLERNPEAHALTAEFLLEGPALPDLVTIAATLGMTGLMQAAIADAVQRESRLPLPEGDWPEVCGQLLDLGRLGQVARLASQGLPVGPAVTETLAAARRVLGRDNTSPATPAEAARLQMPDALLPFPPFYAMRRPALIRHPDRARILLVNASLGSGGAERQFVMMVQALLRQGIRPDQIDAALFSVSPDRGRAHFLPELQDTGIRLHDLQSRDGFYRRLDPALEDTCQLLPKPLRGDVVALHDLVAELRPDILHGWQDRAGLAAGFVGAHLGTGRIVLSARNMQPAKRDRGAQIDDRRLYAALCALPNVQLTANSIAGARDYEDWLGLDRGAAGVLMNGLDTARFAILPPRAPNARVVRLVGVFRFAPNKRPLLWLDTVRALQRLSPYDVRPRMVGSGPLRDEILAHASAIGLKHLQIDGGLSEPAAIYGPADVILLMSRVEGTPNVLLEAQAMGIAAAGCDVGGVREAMLSEGPAAGLVLPEDIASEDAARLIQDWLPTALAAPGDARAAFIRDTYSLEALGSGTLGYYGLEA</sequence>
<dbReference type="EMBL" id="JAGISH010000006">
    <property type="protein sequence ID" value="MBP0483087.1"/>
    <property type="molecule type" value="Genomic_DNA"/>
</dbReference>
<organism evidence="1 2">
    <name type="scientific">Sagittula salina</name>
    <dbReference type="NCBI Taxonomy" id="2820268"/>
    <lineage>
        <taxon>Bacteria</taxon>
        <taxon>Pseudomonadati</taxon>
        <taxon>Pseudomonadota</taxon>
        <taxon>Alphaproteobacteria</taxon>
        <taxon>Rhodobacterales</taxon>
        <taxon>Roseobacteraceae</taxon>
        <taxon>Sagittula</taxon>
    </lineage>
</organism>
<dbReference type="SUPFAM" id="SSF53756">
    <property type="entry name" value="UDP-Glycosyltransferase/glycogen phosphorylase"/>
    <property type="match status" value="1"/>
</dbReference>
<reference evidence="1" key="1">
    <citation type="submission" date="2021-03" db="EMBL/GenBank/DDBJ databases">
        <title>Sagittula salina sp. nov. strain M10.9X isolated from the marine waste.</title>
        <authorList>
            <person name="Satari L."/>
            <person name="Molina-Menor E."/>
            <person name="Vidal-Verdu A."/>
            <person name="Pascual J."/>
            <person name="Pereto J."/>
            <person name="Porcar M."/>
        </authorList>
    </citation>
    <scope>NUCLEOTIDE SEQUENCE</scope>
    <source>
        <strain evidence="1">M10.9X</strain>
    </source>
</reference>
<dbReference type="PANTHER" id="PTHR12526">
    <property type="entry name" value="GLYCOSYLTRANSFERASE"/>
    <property type="match status" value="1"/>
</dbReference>
<accession>A0A940MS90</accession>
<dbReference type="GO" id="GO:0016757">
    <property type="term" value="F:glycosyltransferase activity"/>
    <property type="evidence" value="ECO:0007669"/>
    <property type="project" value="UniProtKB-KW"/>
</dbReference>
<dbReference type="InterPro" id="IPR011990">
    <property type="entry name" value="TPR-like_helical_dom_sf"/>
</dbReference>
<gene>
    <name evidence="1" type="ORF">J5474_11375</name>
</gene>
<evidence type="ECO:0000313" key="1">
    <source>
        <dbReference type="EMBL" id="MBP0483087.1"/>
    </source>
</evidence>
<dbReference type="RefSeq" id="WP_209361044.1">
    <property type="nucleotide sequence ID" value="NZ_JAGISH010000006.1"/>
</dbReference>
<dbReference type="AlphaFoldDB" id="A0A940MS90"/>